<evidence type="ECO:0000313" key="1">
    <source>
        <dbReference type="EMBL" id="GFS66933.1"/>
    </source>
</evidence>
<protein>
    <submittedName>
        <fullName evidence="1">Uncharacterized protein</fullName>
    </submittedName>
</protein>
<organism evidence="1 2">
    <name type="scientific">Nephila pilipes</name>
    <name type="common">Giant wood spider</name>
    <name type="synonym">Nephila maculata</name>
    <dbReference type="NCBI Taxonomy" id="299642"/>
    <lineage>
        <taxon>Eukaryota</taxon>
        <taxon>Metazoa</taxon>
        <taxon>Ecdysozoa</taxon>
        <taxon>Arthropoda</taxon>
        <taxon>Chelicerata</taxon>
        <taxon>Arachnida</taxon>
        <taxon>Araneae</taxon>
        <taxon>Araneomorphae</taxon>
        <taxon>Entelegynae</taxon>
        <taxon>Araneoidea</taxon>
        <taxon>Nephilidae</taxon>
        <taxon>Nephila</taxon>
    </lineage>
</organism>
<gene>
    <name evidence="1" type="ORF">NPIL_399651</name>
</gene>
<sequence>MKKNFIYERFNGLYSVCYSSNLHLDDNAEPDKWNFKSSRTETRNLINYFNIEMPAHETTSPWTHPVVFFAVHSPFIRVNPSVDPNVLKLGHYYEIIVRLEQSDALFIQTRGWDLMLHCGESERPLRKHAATCSLTFGLSDAFSKRFTDAHRDVLLAHQTTDVAEGCYDHEGRT</sequence>
<proteinExistence type="predicted"/>
<dbReference type="AlphaFoldDB" id="A0A8X6J0P3"/>
<dbReference type="EMBL" id="BMAW01094694">
    <property type="protein sequence ID" value="GFS66933.1"/>
    <property type="molecule type" value="Genomic_DNA"/>
</dbReference>
<name>A0A8X6J0P3_NEPPI</name>
<dbReference type="Proteomes" id="UP000887013">
    <property type="component" value="Unassembled WGS sequence"/>
</dbReference>
<accession>A0A8X6J0P3</accession>
<evidence type="ECO:0000313" key="2">
    <source>
        <dbReference type="Proteomes" id="UP000887013"/>
    </source>
</evidence>
<keyword evidence="2" id="KW-1185">Reference proteome</keyword>
<comment type="caution">
    <text evidence="1">The sequence shown here is derived from an EMBL/GenBank/DDBJ whole genome shotgun (WGS) entry which is preliminary data.</text>
</comment>
<reference evidence="1" key="1">
    <citation type="submission" date="2020-08" db="EMBL/GenBank/DDBJ databases">
        <title>Multicomponent nature underlies the extraordinary mechanical properties of spider dragline silk.</title>
        <authorList>
            <person name="Kono N."/>
            <person name="Nakamura H."/>
            <person name="Mori M."/>
            <person name="Yoshida Y."/>
            <person name="Ohtoshi R."/>
            <person name="Malay A.D."/>
            <person name="Moran D.A.P."/>
            <person name="Tomita M."/>
            <person name="Numata K."/>
            <person name="Arakawa K."/>
        </authorList>
    </citation>
    <scope>NUCLEOTIDE SEQUENCE</scope>
</reference>